<accession>A0A5E6VEH3</accession>
<dbReference type="AlphaFoldDB" id="A0A5E6VEH3"/>
<reference evidence="1 2" key="1">
    <citation type="submission" date="2019-09" db="EMBL/GenBank/DDBJ databases">
        <authorList>
            <person name="Chandra G."/>
            <person name="Truman W A."/>
        </authorList>
    </citation>
    <scope>NUCLEOTIDE SEQUENCE [LARGE SCALE GENOMIC DNA]</scope>
    <source>
        <strain evidence="1">PS624</strain>
    </source>
</reference>
<gene>
    <name evidence="1" type="ORF">PS624_04109</name>
</gene>
<sequence length="36" mass="4241">MDSQQIVQVGVNLEYPPIGPLYLWERARVRAEDLKR</sequence>
<evidence type="ECO:0000313" key="2">
    <source>
        <dbReference type="Proteomes" id="UP000326241"/>
    </source>
</evidence>
<dbReference type="EMBL" id="CABVGZ010000050">
    <property type="protein sequence ID" value="VVN16562.1"/>
    <property type="molecule type" value="Genomic_DNA"/>
</dbReference>
<name>A0A5E6VEH3_PSEFL</name>
<evidence type="ECO:0000313" key="1">
    <source>
        <dbReference type="EMBL" id="VVN16562.1"/>
    </source>
</evidence>
<organism evidence="1 2">
    <name type="scientific">Pseudomonas fluorescens</name>
    <dbReference type="NCBI Taxonomy" id="294"/>
    <lineage>
        <taxon>Bacteria</taxon>
        <taxon>Pseudomonadati</taxon>
        <taxon>Pseudomonadota</taxon>
        <taxon>Gammaproteobacteria</taxon>
        <taxon>Pseudomonadales</taxon>
        <taxon>Pseudomonadaceae</taxon>
        <taxon>Pseudomonas</taxon>
    </lineage>
</organism>
<proteinExistence type="predicted"/>
<protein>
    <submittedName>
        <fullName evidence="1">Uncharacterized protein</fullName>
    </submittedName>
</protein>
<dbReference type="Proteomes" id="UP000326241">
    <property type="component" value="Unassembled WGS sequence"/>
</dbReference>